<dbReference type="InterPro" id="IPR003593">
    <property type="entry name" value="AAA+_ATPase"/>
</dbReference>
<evidence type="ECO:0000256" key="7">
    <source>
        <dbReference type="SAM" id="Phobius"/>
    </source>
</evidence>
<dbReference type="SUPFAM" id="SSF52540">
    <property type="entry name" value="P-loop containing nucleoside triphosphate hydrolases"/>
    <property type="match status" value="1"/>
</dbReference>
<dbReference type="GO" id="GO:0005524">
    <property type="term" value="F:ATP binding"/>
    <property type="evidence" value="ECO:0007669"/>
    <property type="project" value="UniProtKB-KW"/>
</dbReference>
<dbReference type="PANTHER" id="PTHR24221:SF654">
    <property type="entry name" value="ATP-BINDING CASSETTE SUB-FAMILY B MEMBER 6"/>
    <property type="match status" value="1"/>
</dbReference>
<reference evidence="11" key="1">
    <citation type="journal article" date="2019" name="Int. J. Syst. Evol. Microbiol.">
        <title>The Global Catalogue of Microorganisms (GCM) 10K type strain sequencing project: providing services to taxonomists for standard genome sequencing and annotation.</title>
        <authorList>
            <consortium name="The Broad Institute Genomics Platform"/>
            <consortium name="The Broad Institute Genome Sequencing Center for Infectious Disease"/>
            <person name="Wu L."/>
            <person name="Ma J."/>
        </authorList>
    </citation>
    <scope>NUCLEOTIDE SEQUENCE [LARGE SCALE GENOMIC DNA]</scope>
    <source>
        <strain evidence="11">JCM 12165</strain>
    </source>
</reference>
<dbReference type="Gene3D" id="1.20.1560.10">
    <property type="entry name" value="ABC transporter type 1, transmembrane domain"/>
    <property type="match status" value="1"/>
</dbReference>
<dbReference type="SUPFAM" id="SSF90123">
    <property type="entry name" value="ABC transporter transmembrane region"/>
    <property type="match status" value="1"/>
</dbReference>
<feature type="transmembrane region" description="Helical" evidence="7">
    <location>
        <begin position="20"/>
        <end position="43"/>
    </location>
</feature>
<keyword evidence="11" id="KW-1185">Reference proteome</keyword>
<evidence type="ECO:0000256" key="6">
    <source>
        <dbReference type="ARBA" id="ARBA00023136"/>
    </source>
</evidence>
<dbReference type="EMBL" id="JBHUCP010000009">
    <property type="protein sequence ID" value="MFD1530691.1"/>
    <property type="molecule type" value="Genomic_DNA"/>
</dbReference>
<dbReference type="PROSITE" id="PS00211">
    <property type="entry name" value="ABC_TRANSPORTER_1"/>
    <property type="match status" value="1"/>
</dbReference>
<feature type="domain" description="ABC transmembrane type-1" evidence="9">
    <location>
        <begin position="19"/>
        <end position="300"/>
    </location>
</feature>
<comment type="caution">
    <text evidence="10">The sequence shown here is derived from an EMBL/GenBank/DDBJ whole genome shotgun (WGS) entry which is preliminary data.</text>
</comment>
<dbReference type="InterPro" id="IPR011527">
    <property type="entry name" value="ABC1_TM_dom"/>
</dbReference>
<evidence type="ECO:0000256" key="2">
    <source>
        <dbReference type="ARBA" id="ARBA00022692"/>
    </source>
</evidence>
<accession>A0ABW4FJM2</accession>
<keyword evidence="2 7" id="KW-0812">Transmembrane</keyword>
<dbReference type="InterPro" id="IPR036640">
    <property type="entry name" value="ABC1_TM_sf"/>
</dbReference>
<dbReference type="PANTHER" id="PTHR24221">
    <property type="entry name" value="ATP-BINDING CASSETTE SUB-FAMILY B"/>
    <property type="match status" value="1"/>
</dbReference>
<sequence>MNPQPRQLDPFRLPPLRVAVVLGLGLGQAGTLIAFVLLVASVANSLGSPVIGAQADAAWRVTLVQLGILVVLVLLHGCLRAWEFSVSEKIGYDIVQRLRMQMYSHLQGMTPRQVQHRSRGGLILRMIGDLSMLRTWISRGLLGGAVALIILIPTLTVLTVLNYRIGLVLIAVLSAGAAVSLASGRAIRRATRTMRRRRSLLISNLDEQVNALPVVQVFGRAGGEYTRLSRQNDSLTRSLYRVAELRGRLRGIASATALLAVVAVLAIGLLEIRRGTATVGLVVASVVVSRLLTSPVRTLGLAHDYWHRSQVSRQKVLEFLRSSSHGLDPAQLRPLRVGKGRIEFRDVRVEGALDGVTATAGPGQLVALAGPSGAGKSTVLGLLARLVEPTGGEVLVDGQVLATTTPRSTFRKIGMVSPDLPLMRGTIRRNVTYGRPDVDSSELSRVIYASGLDRVISELPGGITTWAVEGGRNLSAGERQRIALGRALLGNPPILLLDEPSANLDPAGKEDFRRMVARHRGTVLLATNDPAELAMADQVWVLDRGRVVATLTGGEYDDRTWRHSQGEVPWPQLASR</sequence>
<organism evidence="10 11">
    <name type="scientific">Pseudonocardia aurantiaca</name>
    <dbReference type="NCBI Taxonomy" id="75290"/>
    <lineage>
        <taxon>Bacteria</taxon>
        <taxon>Bacillati</taxon>
        <taxon>Actinomycetota</taxon>
        <taxon>Actinomycetes</taxon>
        <taxon>Pseudonocardiales</taxon>
        <taxon>Pseudonocardiaceae</taxon>
        <taxon>Pseudonocardia</taxon>
    </lineage>
</organism>
<keyword evidence="3" id="KW-0547">Nucleotide-binding</keyword>
<dbReference type="PROSITE" id="PS50929">
    <property type="entry name" value="ABC_TM1F"/>
    <property type="match status" value="1"/>
</dbReference>
<dbReference type="RefSeq" id="WP_343970327.1">
    <property type="nucleotide sequence ID" value="NZ_BAAAJG010000002.1"/>
</dbReference>
<keyword evidence="5 7" id="KW-1133">Transmembrane helix</keyword>
<keyword evidence="4 10" id="KW-0067">ATP-binding</keyword>
<feature type="transmembrane region" description="Helical" evidence="7">
    <location>
        <begin position="141"/>
        <end position="161"/>
    </location>
</feature>
<feature type="domain" description="ABC transporter" evidence="8">
    <location>
        <begin position="332"/>
        <end position="569"/>
    </location>
</feature>
<feature type="transmembrane region" description="Helical" evidence="7">
    <location>
        <begin position="63"/>
        <end position="82"/>
    </location>
</feature>
<feature type="transmembrane region" description="Helical" evidence="7">
    <location>
        <begin position="251"/>
        <end position="270"/>
    </location>
</feature>
<comment type="subcellular location">
    <subcellularLocation>
        <location evidence="1">Cell membrane</location>
        <topology evidence="1">Multi-pass membrane protein</topology>
    </subcellularLocation>
</comment>
<proteinExistence type="predicted"/>
<dbReference type="Gene3D" id="3.40.50.300">
    <property type="entry name" value="P-loop containing nucleotide triphosphate hydrolases"/>
    <property type="match status" value="1"/>
</dbReference>
<dbReference type="SMART" id="SM00382">
    <property type="entry name" value="AAA"/>
    <property type="match status" value="1"/>
</dbReference>
<evidence type="ECO:0000259" key="9">
    <source>
        <dbReference type="PROSITE" id="PS50929"/>
    </source>
</evidence>
<evidence type="ECO:0000259" key="8">
    <source>
        <dbReference type="PROSITE" id="PS50893"/>
    </source>
</evidence>
<dbReference type="InterPro" id="IPR003439">
    <property type="entry name" value="ABC_transporter-like_ATP-bd"/>
</dbReference>
<dbReference type="Proteomes" id="UP001597145">
    <property type="component" value="Unassembled WGS sequence"/>
</dbReference>
<feature type="transmembrane region" description="Helical" evidence="7">
    <location>
        <begin position="167"/>
        <end position="187"/>
    </location>
</feature>
<dbReference type="Pfam" id="PF00005">
    <property type="entry name" value="ABC_tran"/>
    <property type="match status" value="1"/>
</dbReference>
<protein>
    <submittedName>
        <fullName evidence="10">ABC transporter ATP-binding protein</fullName>
    </submittedName>
</protein>
<name>A0ABW4FJM2_9PSEU</name>
<dbReference type="PROSITE" id="PS50893">
    <property type="entry name" value="ABC_TRANSPORTER_2"/>
    <property type="match status" value="1"/>
</dbReference>
<dbReference type="InterPro" id="IPR027417">
    <property type="entry name" value="P-loop_NTPase"/>
</dbReference>
<evidence type="ECO:0000256" key="5">
    <source>
        <dbReference type="ARBA" id="ARBA00022989"/>
    </source>
</evidence>
<evidence type="ECO:0000313" key="10">
    <source>
        <dbReference type="EMBL" id="MFD1530691.1"/>
    </source>
</evidence>
<dbReference type="InterPro" id="IPR017871">
    <property type="entry name" value="ABC_transporter-like_CS"/>
</dbReference>
<gene>
    <name evidence="10" type="ORF">ACFSCY_14685</name>
</gene>
<keyword evidence="6 7" id="KW-0472">Membrane</keyword>
<dbReference type="Pfam" id="PF00664">
    <property type="entry name" value="ABC_membrane"/>
    <property type="match status" value="1"/>
</dbReference>
<dbReference type="InterPro" id="IPR039421">
    <property type="entry name" value="Type_1_exporter"/>
</dbReference>
<evidence type="ECO:0000256" key="1">
    <source>
        <dbReference type="ARBA" id="ARBA00004651"/>
    </source>
</evidence>
<evidence type="ECO:0000256" key="4">
    <source>
        <dbReference type="ARBA" id="ARBA00022840"/>
    </source>
</evidence>
<evidence type="ECO:0000256" key="3">
    <source>
        <dbReference type="ARBA" id="ARBA00022741"/>
    </source>
</evidence>
<evidence type="ECO:0000313" key="11">
    <source>
        <dbReference type="Proteomes" id="UP001597145"/>
    </source>
</evidence>